<protein>
    <submittedName>
        <fullName evidence="2">Uncharacterized protein</fullName>
    </submittedName>
</protein>
<dbReference type="Proteomes" id="UP000184240">
    <property type="component" value="Unassembled WGS sequence"/>
</dbReference>
<evidence type="ECO:0000313" key="4">
    <source>
        <dbReference type="Proteomes" id="UP000290037"/>
    </source>
</evidence>
<dbReference type="RefSeq" id="WP_072982220.1">
    <property type="nucleotide sequence ID" value="NZ_FQXT01000003.1"/>
</dbReference>
<dbReference type="EMBL" id="FQXT01000003">
    <property type="protein sequence ID" value="SHI03034.1"/>
    <property type="molecule type" value="Genomic_DNA"/>
</dbReference>
<dbReference type="Proteomes" id="UP000290037">
    <property type="component" value="Unassembled WGS sequence"/>
</dbReference>
<reference evidence="2" key="2">
    <citation type="submission" date="2016-11" db="EMBL/GenBank/DDBJ databases">
        <authorList>
            <person name="Jaros S."/>
            <person name="Januszkiewicz K."/>
            <person name="Wedrychowicz H."/>
        </authorList>
    </citation>
    <scope>NUCLEOTIDE SEQUENCE [LARGE SCALE GENOMIC DNA]</scope>
    <source>
        <strain evidence="2">DSM 19859</strain>
    </source>
</reference>
<accession>A0A1M5XU10</accession>
<reference evidence="3" key="1">
    <citation type="submission" date="2016-11" db="EMBL/GenBank/DDBJ databases">
        <authorList>
            <person name="Varghese N."/>
            <person name="Submissions S."/>
        </authorList>
    </citation>
    <scope>NUCLEOTIDE SEQUENCE [LARGE SCALE GENOMIC DNA]</scope>
    <source>
        <strain evidence="3">DSM 19859</strain>
    </source>
</reference>
<dbReference type="EMBL" id="QOVN01000002">
    <property type="protein sequence ID" value="RXG30249.1"/>
    <property type="molecule type" value="Genomic_DNA"/>
</dbReference>
<evidence type="ECO:0000313" key="2">
    <source>
        <dbReference type="EMBL" id="SHI03034.1"/>
    </source>
</evidence>
<dbReference type="STRING" id="573501.SAMN04487999_1704"/>
<reference evidence="1 4" key="3">
    <citation type="submission" date="2018-07" db="EMBL/GenBank/DDBJ databases">
        <title>Leeuwenhoekiella genomics.</title>
        <authorList>
            <person name="Tahon G."/>
            <person name="Willems A."/>
        </authorList>
    </citation>
    <scope>NUCLEOTIDE SEQUENCE [LARGE SCALE GENOMIC DNA]</scope>
    <source>
        <strain evidence="1 4">LMG 24856</strain>
    </source>
</reference>
<proteinExistence type="predicted"/>
<organism evidence="2 3">
    <name type="scientific">Leeuwenhoekiella palythoae</name>
    <dbReference type="NCBI Taxonomy" id="573501"/>
    <lineage>
        <taxon>Bacteria</taxon>
        <taxon>Pseudomonadati</taxon>
        <taxon>Bacteroidota</taxon>
        <taxon>Flavobacteriia</taxon>
        <taxon>Flavobacteriales</taxon>
        <taxon>Flavobacteriaceae</taxon>
        <taxon>Leeuwenhoekiella</taxon>
    </lineage>
</organism>
<evidence type="ECO:0000313" key="1">
    <source>
        <dbReference type="EMBL" id="RXG30249.1"/>
    </source>
</evidence>
<dbReference type="OrthoDB" id="838474at2"/>
<gene>
    <name evidence="1" type="ORF">DSM01_999</name>
    <name evidence="2" type="ORF">SAMN04487999_1704</name>
</gene>
<sequence length="129" mass="14548">MSKGLLLFFSTMLLVSCVKDKSIAVTQIEGFAPDIMGCSCYYAVDEAHFQKQQFIYIDSYETTPAYISINDSLIAVDPKNVQKSEYTLDVEIEEEIQLDQERYHREGTLIITDKNGAVYSTSIYGECGC</sequence>
<keyword evidence="4" id="KW-1185">Reference proteome</keyword>
<name>A0A1M5XU10_9FLAO</name>
<dbReference type="PROSITE" id="PS51257">
    <property type="entry name" value="PROKAR_LIPOPROTEIN"/>
    <property type="match status" value="1"/>
</dbReference>
<evidence type="ECO:0000313" key="3">
    <source>
        <dbReference type="Proteomes" id="UP000184240"/>
    </source>
</evidence>
<dbReference type="AlphaFoldDB" id="A0A1M5XU10"/>